<evidence type="ECO:0000313" key="9">
    <source>
        <dbReference type="Proteomes" id="UP000275883"/>
    </source>
</evidence>
<evidence type="ECO:0008006" key="10">
    <source>
        <dbReference type="Google" id="ProtNLM"/>
    </source>
</evidence>
<comment type="subcellular location">
    <subcellularLocation>
        <location evidence="1">Cell membrane</location>
        <topology evidence="1">Lipid-anchor</topology>
    </subcellularLocation>
</comment>
<dbReference type="RefSeq" id="WP_124724217.1">
    <property type="nucleotide sequence ID" value="NZ_CP034044.1"/>
</dbReference>
<accession>A0A3G8LI17</accession>
<proteinExistence type="predicted"/>
<keyword evidence="9" id="KW-1185">Reference proteome</keyword>
<dbReference type="EMBL" id="CP034044">
    <property type="protein sequence ID" value="AZG68522.1"/>
    <property type="molecule type" value="Genomic_DNA"/>
</dbReference>
<dbReference type="PROSITE" id="PS51257">
    <property type="entry name" value="PROKAR_LIPOPROTEIN"/>
    <property type="match status" value="1"/>
</dbReference>
<feature type="region of interest" description="Disordered" evidence="6">
    <location>
        <begin position="27"/>
        <end position="136"/>
    </location>
</feature>
<gene>
    <name evidence="8" type="ORF">EGN60_00850</name>
</gene>
<protein>
    <recommendedName>
        <fullName evidence="10">Variable surface lipoprotein</fullName>
    </recommendedName>
</protein>
<dbReference type="AlphaFoldDB" id="A0A3G8LI17"/>
<evidence type="ECO:0000313" key="8">
    <source>
        <dbReference type="EMBL" id="AZG68522.1"/>
    </source>
</evidence>
<evidence type="ECO:0000256" key="2">
    <source>
        <dbReference type="ARBA" id="ARBA00022729"/>
    </source>
</evidence>
<evidence type="ECO:0000256" key="4">
    <source>
        <dbReference type="ARBA" id="ARBA00023139"/>
    </source>
</evidence>
<name>A0A3G8LI17_9MOLU</name>
<feature type="chain" id="PRO_5018180554" description="Variable surface lipoprotein" evidence="7">
    <location>
        <begin position="24"/>
        <end position="340"/>
    </location>
</feature>
<evidence type="ECO:0000256" key="7">
    <source>
        <dbReference type="SAM" id="SignalP"/>
    </source>
</evidence>
<dbReference type="Proteomes" id="UP000275883">
    <property type="component" value="Chromosome"/>
</dbReference>
<organism evidence="8 9">
    <name type="scientific">Mycoplasma struthionis</name>
    <dbReference type="NCBI Taxonomy" id="538220"/>
    <lineage>
        <taxon>Bacteria</taxon>
        <taxon>Bacillati</taxon>
        <taxon>Mycoplasmatota</taxon>
        <taxon>Mollicutes</taxon>
        <taxon>Mycoplasmataceae</taxon>
        <taxon>Mycoplasma</taxon>
    </lineage>
</organism>
<keyword evidence="2 7" id="KW-0732">Signal</keyword>
<dbReference type="KEGG" id="mstr:EGN60_00850"/>
<dbReference type="InterPro" id="IPR049890">
    <property type="entry name" value="VlpA-F-like_signal"/>
</dbReference>
<feature type="compositionally biased region" description="Basic and acidic residues" evidence="6">
    <location>
        <begin position="27"/>
        <end position="55"/>
    </location>
</feature>
<dbReference type="GO" id="GO:0005886">
    <property type="term" value="C:plasma membrane"/>
    <property type="evidence" value="ECO:0007669"/>
    <property type="project" value="UniProtKB-SubCell"/>
</dbReference>
<feature type="signal peptide" evidence="7">
    <location>
        <begin position="1"/>
        <end position="23"/>
    </location>
</feature>
<keyword evidence="4" id="KW-0564">Palmitate</keyword>
<sequence>MKKSKILLTLSSLTVLASTPLVAIACKETKNKKIDSTNEDHNSRTVEEKDNKRSAGDIVATPSTKIEKKAKEGSSSGSNESKEASKPVNKPEATNTPSGKETGSQGASNENQAGNTRVQGDAPAAESTDSTNSTLSDAELQKKFKEEFGDDNLEDGITLYSAKIESLIKFKEADATLLKEDKPAIEKLKAELALIKSDKANGLKHFKTMYTGYDKMDKEVKKNLETLFNKGGKYTIEGNYSFDKIYKVLNTNNDAIQALVDARTAEKIEGQEPMEVFQLLGDFVENYKRKTEQSTPDLMAYGHGTTVKRSSIIDKYKVVYKYLIGKDAPASYKYKSLETE</sequence>
<evidence type="ECO:0000256" key="6">
    <source>
        <dbReference type="SAM" id="MobiDB-lite"/>
    </source>
</evidence>
<feature type="compositionally biased region" description="Polar residues" evidence="6">
    <location>
        <begin position="127"/>
        <end position="136"/>
    </location>
</feature>
<evidence type="ECO:0000256" key="5">
    <source>
        <dbReference type="ARBA" id="ARBA00023288"/>
    </source>
</evidence>
<keyword evidence="5" id="KW-0449">Lipoprotein</keyword>
<evidence type="ECO:0000256" key="3">
    <source>
        <dbReference type="ARBA" id="ARBA00022737"/>
    </source>
</evidence>
<reference evidence="8 9" key="1">
    <citation type="submission" date="2018-11" db="EMBL/GenBank/DDBJ databases">
        <title>Genome sequence of Mycoplasma struthionis sp. nov.</title>
        <authorList>
            <person name="Spergser J."/>
        </authorList>
    </citation>
    <scope>NUCLEOTIDE SEQUENCE [LARGE SCALE GENOMIC DNA]</scope>
    <source>
        <strain evidence="8 9">237IA</strain>
    </source>
</reference>
<evidence type="ECO:0000256" key="1">
    <source>
        <dbReference type="ARBA" id="ARBA00004193"/>
    </source>
</evidence>
<keyword evidence="3" id="KW-0677">Repeat</keyword>
<dbReference type="NCBIfam" id="NF033817">
    <property type="entry name" value="Mplas_variab_LP"/>
    <property type="match status" value="1"/>
</dbReference>
<feature type="compositionally biased region" description="Polar residues" evidence="6">
    <location>
        <begin position="92"/>
        <end position="118"/>
    </location>
</feature>